<dbReference type="Gene3D" id="2.60.120.650">
    <property type="entry name" value="Cupin"/>
    <property type="match status" value="1"/>
</dbReference>
<feature type="domain" description="JmjC" evidence="3">
    <location>
        <begin position="1"/>
        <end position="46"/>
    </location>
</feature>
<dbReference type="EMBL" id="ACPB03002929">
    <property type="status" value="NOT_ANNOTATED_CDS"/>
    <property type="molecule type" value="Genomic_DNA"/>
</dbReference>
<dbReference type="Pfam" id="PF21323">
    <property type="entry name" value="KDM5_C-hel"/>
    <property type="match status" value="1"/>
</dbReference>
<dbReference type="Proteomes" id="UP000015103">
    <property type="component" value="Unassembled WGS sequence"/>
</dbReference>
<dbReference type="SUPFAM" id="SSF51197">
    <property type="entry name" value="Clavaminate synthase-like"/>
    <property type="match status" value="1"/>
</dbReference>
<proteinExistence type="predicted"/>
<evidence type="ECO:0000256" key="1">
    <source>
        <dbReference type="ARBA" id="ARBA00022723"/>
    </source>
</evidence>
<dbReference type="InterPro" id="IPR004198">
    <property type="entry name" value="Znf_C5HC2"/>
</dbReference>
<evidence type="ECO:0000259" key="3">
    <source>
        <dbReference type="PROSITE" id="PS51184"/>
    </source>
</evidence>
<keyword evidence="5" id="KW-1185">Reference proteome</keyword>
<dbReference type="PANTHER" id="PTHR10694:SF33">
    <property type="entry name" value="LYSINE-SPECIFIC DEMETHYLASE 5"/>
    <property type="match status" value="1"/>
</dbReference>
<evidence type="ECO:0000313" key="5">
    <source>
        <dbReference type="Proteomes" id="UP000015103"/>
    </source>
</evidence>
<dbReference type="PANTHER" id="PTHR10694">
    <property type="entry name" value="LYSINE-SPECIFIC DEMETHYLASE"/>
    <property type="match status" value="1"/>
</dbReference>
<evidence type="ECO:0000313" key="4">
    <source>
        <dbReference type="EnsemblMetazoa" id="RPRC017876.P200"/>
    </source>
</evidence>
<dbReference type="InterPro" id="IPR003347">
    <property type="entry name" value="JmjC_dom"/>
</dbReference>
<reference evidence="4" key="1">
    <citation type="submission" date="2025-05" db="UniProtKB">
        <authorList>
            <consortium name="EnsemblMetazoa"/>
        </authorList>
    </citation>
    <scope>IDENTIFICATION</scope>
</reference>
<dbReference type="Pfam" id="PF02373">
    <property type="entry name" value="JmjC"/>
    <property type="match status" value="1"/>
</dbReference>
<accession>A0ABL0EJY6</accession>
<keyword evidence="2" id="KW-0408">Iron</keyword>
<dbReference type="InterPro" id="IPR048615">
    <property type="entry name" value="KDM5_C-hel"/>
</dbReference>
<protein>
    <recommendedName>
        <fullName evidence="3">JmjC domain-containing protein</fullName>
    </recommendedName>
</protein>
<evidence type="ECO:0000256" key="2">
    <source>
        <dbReference type="ARBA" id="ARBA00023004"/>
    </source>
</evidence>
<dbReference type="Pfam" id="PF02928">
    <property type="entry name" value="zf-C5HC2"/>
    <property type="match status" value="1"/>
</dbReference>
<sequence>MAGEFVITFPRAYHAGFNQGYNFAEAVNFAPSDWLKMGRECISHYACLRRYCVFSHDELICKMAAKADLLDPKVAAATYQDMIVMVENEKKLRKSLLEWGVNNAERQAFELLADDERVCEVCKTTCFLSGVSCGCSPGMLVCLYHYSSLCNCPSNKHTLRYRYTLDELPVLLQKLKHKAESYDGWAISVKKALLSKEMSKKVLGANELVSLLAEAERKNFKDNELLQELKTAIIKAENNTSDSISPSEVSLPHTSSVK</sequence>
<name>A0ABL0EJY6_RHOPR</name>
<organism evidence="4 5">
    <name type="scientific">Rhodnius prolixus</name>
    <name type="common">Triatomid bug</name>
    <dbReference type="NCBI Taxonomy" id="13249"/>
    <lineage>
        <taxon>Eukaryota</taxon>
        <taxon>Metazoa</taxon>
        <taxon>Ecdysozoa</taxon>
        <taxon>Arthropoda</taxon>
        <taxon>Hexapoda</taxon>
        <taxon>Insecta</taxon>
        <taxon>Pterygota</taxon>
        <taxon>Neoptera</taxon>
        <taxon>Paraneoptera</taxon>
        <taxon>Hemiptera</taxon>
        <taxon>Heteroptera</taxon>
        <taxon>Panheteroptera</taxon>
        <taxon>Cimicomorpha</taxon>
        <taxon>Reduviidae</taxon>
        <taxon>Triatominae</taxon>
        <taxon>Rhodnius</taxon>
    </lineage>
</organism>
<keyword evidence="1" id="KW-0479">Metal-binding</keyword>
<dbReference type="PROSITE" id="PS51184">
    <property type="entry name" value="JMJC"/>
    <property type="match status" value="1"/>
</dbReference>
<dbReference type="EnsemblMetazoa" id="RPRC017876.R200">
    <property type="protein sequence ID" value="RPRC017876.P200"/>
    <property type="gene ID" value="RPRC017876"/>
</dbReference>